<keyword evidence="2" id="KW-1185">Reference proteome</keyword>
<accession>A0AAJ6VX81</accession>
<keyword evidence="1" id="KW-0812">Transmembrane</keyword>
<dbReference type="Proteomes" id="UP000694867">
    <property type="component" value="Unplaced"/>
</dbReference>
<dbReference type="KEGG" id="goe:100907791"/>
<sequence length="269" mass="29709">MSISEQDTRHDVSVFCGIQFLADGRIYRHPLPETSFGFNNHVTFAASPHHDSASSIPSVPSTDGYGSVLSTEGSEVRISEIAWEDLPEEEKENVVRLRMTGNVTNLRERLYDVTCAALGRVKGQGVKKPARKDACTEMIVVREFSDASEVHVLEFVLLNGSHAVNSGSIVDREDIRLNLARTLRLSWFDLSSAEFPSAFNAKVYSFIGIILAIVATASLVLHADLCRKRMRNRPGRGTASPEDPHQLGSGFVDLPIHATPSRFELMIDE</sequence>
<dbReference type="GeneID" id="100907791"/>
<evidence type="ECO:0000313" key="3">
    <source>
        <dbReference type="RefSeq" id="XP_003741618.1"/>
    </source>
</evidence>
<gene>
    <name evidence="3" type="primary">LOC100907791</name>
</gene>
<proteinExistence type="predicted"/>
<organism evidence="2 3">
    <name type="scientific">Galendromus occidentalis</name>
    <name type="common">western predatory mite</name>
    <dbReference type="NCBI Taxonomy" id="34638"/>
    <lineage>
        <taxon>Eukaryota</taxon>
        <taxon>Metazoa</taxon>
        <taxon>Ecdysozoa</taxon>
        <taxon>Arthropoda</taxon>
        <taxon>Chelicerata</taxon>
        <taxon>Arachnida</taxon>
        <taxon>Acari</taxon>
        <taxon>Parasitiformes</taxon>
        <taxon>Mesostigmata</taxon>
        <taxon>Gamasina</taxon>
        <taxon>Phytoseioidea</taxon>
        <taxon>Phytoseiidae</taxon>
        <taxon>Typhlodrominae</taxon>
        <taxon>Galendromus</taxon>
    </lineage>
</organism>
<keyword evidence="1" id="KW-1133">Transmembrane helix</keyword>
<feature type="transmembrane region" description="Helical" evidence="1">
    <location>
        <begin position="203"/>
        <end position="223"/>
    </location>
</feature>
<evidence type="ECO:0000256" key="1">
    <source>
        <dbReference type="SAM" id="Phobius"/>
    </source>
</evidence>
<protein>
    <submittedName>
        <fullName evidence="3">Uncharacterized protein LOC100907791</fullName>
    </submittedName>
</protein>
<evidence type="ECO:0000313" key="2">
    <source>
        <dbReference type="Proteomes" id="UP000694867"/>
    </source>
</evidence>
<keyword evidence="1" id="KW-0472">Membrane</keyword>
<dbReference type="RefSeq" id="XP_003741618.1">
    <property type="nucleotide sequence ID" value="XM_003741570.1"/>
</dbReference>
<reference evidence="3" key="1">
    <citation type="submission" date="2025-08" db="UniProtKB">
        <authorList>
            <consortium name="RefSeq"/>
        </authorList>
    </citation>
    <scope>IDENTIFICATION</scope>
</reference>
<dbReference type="AlphaFoldDB" id="A0AAJ6VX81"/>
<name>A0AAJ6VX81_9ACAR</name>